<evidence type="ECO:0000313" key="5">
    <source>
        <dbReference type="Proteomes" id="UP000030765"/>
    </source>
</evidence>
<dbReference type="InterPro" id="IPR002190">
    <property type="entry name" value="MHD_dom"/>
</dbReference>
<feature type="compositionally biased region" description="Low complexity" evidence="1">
    <location>
        <begin position="1"/>
        <end position="10"/>
    </location>
</feature>
<dbReference type="GO" id="GO:0005634">
    <property type="term" value="C:nucleus"/>
    <property type="evidence" value="ECO:0007669"/>
    <property type="project" value="TreeGrafter"/>
</dbReference>
<name>A0A084VPJ3_ANOSI</name>
<organism evidence="3">
    <name type="scientific">Anopheles sinensis</name>
    <name type="common">Mosquito</name>
    <dbReference type="NCBI Taxonomy" id="74873"/>
    <lineage>
        <taxon>Eukaryota</taxon>
        <taxon>Metazoa</taxon>
        <taxon>Ecdysozoa</taxon>
        <taxon>Arthropoda</taxon>
        <taxon>Hexapoda</taxon>
        <taxon>Insecta</taxon>
        <taxon>Pterygota</taxon>
        <taxon>Neoptera</taxon>
        <taxon>Endopterygota</taxon>
        <taxon>Diptera</taxon>
        <taxon>Nematocera</taxon>
        <taxon>Culicoidea</taxon>
        <taxon>Culicidae</taxon>
        <taxon>Anophelinae</taxon>
        <taxon>Anopheles</taxon>
    </lineage>
</organism>
<dbReference type="Gene3D" id="1.10.10.1210">
    <property type="entry name" value="MAGE homology domain, winged helix WH2 motif"/>
    <property type="match status" value="2"/>
</dbReference>
<reference evidence="4" key="2">
    <citation type="submission" date="2020-05" db="UniProtKB">
        <authorList>
            <consortium name="EnsemblMetazoa"/>
        </authorList>
    </citation>
    <scope>IDENTIFICATION</scope>
</reference>
<dbReference type="Pfam" id="PF01454">
    <property type="entry name" value="MAGE"/>
    <property type="match status" value="1"/>
</dbReference>
<sequence>MPRASQSQKRLSQRSRRDSSSPESADESHHVANLVKTILNLSINKAIIKRSDIVNIALASDNRLYNRVISDALEVLRDVYGYEVIDVENKNQKSMILCSVLEPATFLELNDSYRRKYTFLFIVLGYIFMKNGTVPESILWEFLQTVGIEEQREHSYFGDAQKLWGIRAQREVSKKEVLHSMCKMLKRKPTDFKNQYIEAYGMESTEQDETMDDE</sequence>
<evidence type="ECO:0000259" key="2">
    <source>
        <dbReference type="PROSITE" id="PS50838"/>
    </source>
</evidence>
<dbReference type="EMBL" id="ATLV01015007">
    <property type="status" value="NOT_ANNOTATED_CDS"/>
    <property type="molecule type" value="Genomic_DNA"/>
</dbReference>
<dbReference type="VEuPathDB" id="VectorBase:ASIS022576"/>
<dbReference type="PANTHER" id="PTHR11736">
    <property type="entry name" value="MELANOMA-ASSOCIATED ANTIGEN MAGE ANTIGEN"/>
    <property type="match status" value="1"/>
</dbReference>
<feature type="domain" description="MAGE" evidence="2">
    <location>
        <begin position="27"/>
        <end position="199"/>
    </location>
</feature>
<dbReference type="Proteomes" id="UP000030765">
    <property type="component" value="Unassembled WGS sequence"/>
</dbReference>
<protein>
    <submittedName>
        <fullName evidence="3">AGAP009490-PA-like protein</fullName>
    </submittedName>
    <submittedName>
        <fullName evidence="4">MAGE domain-containing protein</fullName>
    </submittedName>
</protein>
<dbReference type="STRING" id="74873.A0A084VPJ3"/>
<dbReference type="OMA" id="ATKMYIC"/>
<dbReference type="Gene3D" id="1.10.10.1200">
    <property type="entry name" value="MAGE homology domain, winged helix WH1 motif"/>
    <property type="match status" value="1"/>
</dbReference>
<dbReference type="PANTHER" id="PTHR11736:SF14">
    <property type="entry name" value="NSE3 HOMOLOG, SMC5-SMC6 COMPLEX COMPONENT"/>
    <property type="match status" value="1"/>
</dbReference>
<feature type="region of interest" description="Disordered" evidence="1">
    <location>
        <begin position="1"/>
        <end position="28"/>
    </location>
</feature>
<reference evidence="3 5" key="1">
    <citation type="journal article" date="2014" name="BMC Genomics">
        <title>Genome sequence of Anopheles sinensis provides insight into genetics basis of mosquito competence for malaria parasites.</title>
        <authorList>
            <person name="Zhou D."/>
            <person name="Zhang D."/>
            <person name="Ding G."/>
            <person name="Shi L."/>
            <person name="Hou Q."/>
            <person name="Ye Y."/>
            <person name="Xu Y."/>
            <person name="Zhou H."/>
            <person name="Xiong C."/>
            <person name="Li S."/>
            <person name="Yu J."/>
            <person name="Hong S."/>
            <person name="Yu X."/>
            <person name="Zou P."/>
            <person name="Chen C."/>
            <person name="Chang X."/>
            <person name="Wang W."/>
            <person name="Lv Y."/>
            <person name="Sun Y."/>
            <person name="Ma L."/>
            <person name="Shen B."/>
            <person name="Zhu C."/>
        </authorList>
    </citation>
    <scope>NUCLEOTIDE SEQUENCE [LARGE SCALE GENOMIC DNA]</scope>
</reference>
<proteinExistence type="predicted"/>
<evidence type="ECO:0000313" key="4">
    <source>
        <dbReference type="EnsemblMetazoa" id="ASIC007264-PA"/>
    </source>
</evidence>
<dbReference type="VEuPathDB" id="VectorBase:ASIC007264"/>
<gene>
    <name evidence="3" type="ORF">ZHAS_00007264</name>
</gene>
<dbReference type="OrthoDB" id="205198at2759"/>
<evidence type="ECO:0000313" key="3">
    <source>
        <dbReference type="EMBL" id="KFB39887.1"/>
    </source>
</evidence>
<dbReference type="PROSITE" id="PS50838">
    <property type="entry name" value="MAGE"/>
    <property type="match status" value="1"/>
</dbReference>
<dbReference type="AlphaFoldDB" id="A0A084VPJ3"/>
<evidence type="ECO:0000256" key="1">
    <source>
        <dbReference type="SAM" id="MobiDB-lite"/>
    </source>
</evidence>
<dbReference type="InterPro" id="IPR041899">
    <property type="entry name" value="MAGE_WH2"/>
</dbReference>
<dbReference type="SMART" id="SM01373">
    <property type="entry name" value="MAGE"/>
    <property type="match status" value="1"/>
</dbReference>
<dbReference type="EMBL" id="KE524999">
    <property type="protein sequence ID" value="KFB39887.1"/>
    <property type="molecule type" value="Genomic_DNA"/>
</dbReference>
<dbReference type="InterPro" id="IPR041898">
    <property type="entry name" value="MAGE_WH1"/>
</dbReference>
<dbReference type="EnsemblMetazoa" id="ASIC007264-RA">
    <property type="protein sequence ID" value="ASIC007264-PA"/>
    <property type="gene ID" value="ASIC007264"/>
</dbReference>
<feature type="compositionally biased region" description="Basic and acidic residues" evidence="1">
    <location>
        <begin position="15"/>
        <end position="28"/>
    </location>
</feature>
<accession>A0A084VPJ3</accession>
<dbReference type="InterPro" id="IPR037445">
    <property type="entry name" value="MAGE"/>
</dbReference>
<keyword evidence="5" id="KW-1185">Reference proteome</keyword>